<proteinExistence type="predicted"/>
<dbReference type="PANTHER" id="PTHR43118:SF1">
    <property type="entry name" value="RHAMNOGALACTURONAN LYASE (EUROFUNG)"/>
    <property type="match status" value="1"/>
</dbReference>
<sequence>MSGYGIQQRNPQQIDEYYYNASTGDIKWIHYGPPDHDVGRGNAGDFDPTHPGYEVYSFQ</sequence>
<dbReference type="InParanoid" id="A2F7B5"/>
<name>A2F7B5_TRIV3</name>
<dbReference type="KEGG" id="tva:4756988"/>
<evidence type="ECO:0000313" key="2">
    <source>
        <dbReference type="Proteomes" id="UP000001542"/>
    </source>
</evidence>
<dbReference type="VEuPathDB" id="TrichDB:TVAGG3_0962040"/>
<gene>
    <name evidence="1" type="ORF">TVAG_092390</name>
</gene>
<reference evidence="1" key="2">
    <citation type="journal article" date="2007" name="Science">
        <title>Draft genome sequence of the sexually transmitted pathogen Trichomonas vaginalis.</title>
        <authorList>
            <person name="Carlton J.M."/>
            <person name="Hirt R.P."/>
            <person name="Silva J.C."/>
            <person name="Delcher A.L."/>
            <person name="Schatz M."/>
            <person name="Zhao Q."/>
            <person name="Wortman J.R."/>
            <person name="Bidwell S.L."/>
            <person name="Alsmark U.C.M."/>
            <person name="Besteiro S."/>
            <person name="Sicheritz-Ponten T."/>
            <person name="Noel C.J."/>
            <person name="Dacks J.B."/>
            <person name="Foster P.G."/>
            <person name="Simillion C."/>
            <person name="Van de Peer Y."/>
            <person name="Miranda-Saavedra D."/>
            <person name="Barton G.J."/>
            <person name="Westrop G.D."/>
            <person name="Mueller S."/>
            <person name="Dessi D."/>
            <person name="Fiori P.L."/>
            <person name="Ren Q."/>
            <person name="Paulsen I."/>
            <person name="Zhang H."/>
            <person name="Bastida-Corcuera F.D."/>
            <person name="Simoes-Barbosa A."/>
            <person name="Brown M.T."/>
            <person name="Hayes R.D."/>
            <person name="Mukherjee M."/>
            <person name="Okumura C.Y."/>
            <person name="Schneider R."/>
            <person name="Smith A.J."/>
            <person name="Vanacova S."/>
            <person name="Villalvazo M."/>
            <person name="Haas B.J."/>
            <person name="Pertea M."/>
            <person name="Feldblyum T.V."/>
            <person name="Utterback T.R."/>
            <person name="Shu C.L."/>
            <person name="Osoegawa K."/>
            <person name="de Jong P.J."/>
            <person name="Hrdy I."/>
            <person name="Horvathova L."/>
            <person name="Zubacova Z."/>
            <person name="Dolezal P."/>
            <person name="Malik S.B."/>
            <person name="Logsdon J.M. Jr."/>
            <person name="Henze K."/>
            <person name="Gupta A."/>
            <person name="Wang C.C."/>
            <person name="Dunne R.L."/>
            <person name="Upcroft J.A."/>
            <person name="Upcroft P."/>
            <person name="White O."/>
            <person name="Salzberg S.L."/>
            <person name="Tang P."/>
            <person name="Chiu C.-H."/>
            <person name="Lee Y.-S."/>
            <person name="Embley T.M."/>
            <person name="Coombs G.H."/>
            <person name="Mottram J.C."/>
            <person name="Tachezy J."/>
            <person name="Fraser-Liggett C.M."/>
            <person name="Johnson P.J."/>
        </authorList>
    </citation>
    <scope>NUCLEOTIDE SEQUENCE [LARGE SCALE GENOMIC DNA]</scope>
    <source>
        <strain evidence="1">G3</strain>
    </source>
</reference>
<dbReference type="PANTHER" id="PTHR43118">
    <property type="entry name" value="RHAMNOGALACTURONAN LYASE (EUROFUNG)"/>
    <property type="match status" value="1"/>
</dbReference>
<reference evidence="1" key="1">
    <citation type="submission" date="2006-10" db="EMBL/GenBank/DDBJ databases">
        <authorList>
            <person name="Amadeo P."/>
            <person name="Zhao Q."/>
            <person name="Wortman J."/>
            <person name="Fraser-Liggett C."/>
            <person name="Carlton J."/>
        </authorList>
    </citation>
    <scope>NUCLEOTIDE SEQUENCE</scope>
    <source>
        <strain evidence="1">G3</strain>
    </source>
</reference>
<protein>
    <submittedName>
        <fullName evidence="1">Uncharacterized protein</fullName>
    </submittedName>
</protein>
<organism evidence="1 2">
    <name type="scientific">Trichomonas vaginalis (strain ATCC PRA-98 / G3)</name>
    <dbReference type="NCBI Taxonomy" id="412133"/>
    <lineage>
        <taxon>Eukaryota</taxon>
        <taxon>Metamonada</taxon>
        <taxon>Parabasalia</taxon>
        <taxon>Trichomonadida</taxon>
        <taxon>Trichomonadidae</taxon>
        <taxon>Trichomonas</taxon>
    </lineage>
</organism>
<dbReference type="Proteomes" id="UP000001542">
    <property type="component" value="Unassembled WGS sequence"/>
</dbReference>
<dbReference type="InterPro" id="IPR034641">
    <property type="entry name" value="RGL11"/>
</dbReference>
<dbReference type="OrthoDB" id="9976233at2759"/>
<dbReference type="STRING" id="5722.A2F7B5"/>
<evidence type="ECO:0000313" key="1">
    <source>
        <dbReference type="EMBL" id="EAX99183.1"/>
    </source>
</evidence>
<accession>A2F7B5</accession>
<dbReference type="EMBL" id="DS113646">
    <property type="protein sequence ID" value="EAX99183.1"/>
    <property type="molecule type" value="Genomic_DNA"/>
</dbReference>
<dbReference type="AlphaFoldDB" id="A2F7B5"/>
<dbReference type="SMR" id="A2F7B5"/>
<dbReference type="RefSeq" id="XP_001312113.1">
    <property type="nucleotide sequence ID" value="XM_001312112.1"/>
</dbReference>
<dbReference type="VEuPathDB" id="TrichDB:TVAG_092390"/>
<keyword evidence="2" id="KW-1185">Reference proteome</keyword>